<evidence type="ECO:0000313" key="3">
    <source>
        <dbReference type="EMBL" id="ORV00003.1"/>
    </source>
</evidence>
<comment type="caution">
    <text evidence="3">The sequence shown here is derived from an EMBL/GenBank/DDBJ whole genome shotgun (WGS) entry which is preliminary data.</text>
</comment>
<sequence>MRPVTPWATEVFGLRIRHDGGAERIGDLVAPGLRRNPRRAHLLVSSVLGKHIAVSPDRVMAAGHRLGAAVAAGLAGQVEPVDVIGMAETATGLGHCVADRLDAQMYLHTTRRPAPGRGCYAEFREEHSHATDHSMQPSAAGLFDHDRTLVLVDDEISTGKTALAMIAELQRLRARRRYVVASLVDVRDDGQRAQVDAAAAELGTRVEFVSLARGRVDLPEGLVERVCALAPPDLNRDLGAAGEFGTVQIDWPAEVPVGGRHGFLAADRRAFADPLARAVDRIRATLDPGLAVLVVGHEELMYLPLRIAEALARNGFRVRYQTTTRSPAYVRDDPGYPLRRGWTFAPCEPGETAPRYLYNGWPAAEAGPVQLLLVLDEVAAAGDLEVAAVLAAAGHRVTVVRVNGPDIEALGAYRAGTR</sequence>
<dbReference type="SUPFAM" id="SSF53271">
    <property type="entry name" value="PRTase-like"/>
    <property type="match status" value="1"/>
</dbReference>
<gene>
    <name evidence="3" type="ORF">AWC04_15730</name>
</gene>
<evidence type="ECO:0000259" key="1">
    <source>
        <dbReference type="Pfam" id="PF12500"/>
    </source>
</evidence>
<dbReference type="InterPro" id="IPR011214">
    <property type="entry name" value="UCP020967"/>
</dbReference>
<dbReference type="OrthoDB" id="56827at2"/>
<accession>A0A1X1R5J3</accession>
<dbReference type="InterPro" id="IPR022537">
    <property type="entry name" value="TRSP_dom"/>
</dbReference>
<organism evidence="3 4">
    <name type="scientific">Mycolicibacterium fallax</name>
    <name type="common">Mycobacterium fallax</name>
    <dbReference type="NCBI Taxonomy" id="1793"/>
    <lineage>
        <taxon>Bacteria</taxon>
        <taxon>Bacillati</taxon>
        <taxon>Actinomycetota</taxon>
        <taxon>Actinomycetes</taxon>
        <taxon>Mycobacteriales</taxon>
        <taxon>Mycobacteriaceae</taxon>
        <taxon>Mycolicibacterium</taxon>
    </lineage>
</organism>
<protein>
    <submittedName>
        <fullName evidence="3">Phosphoribosyltransferase</fullName>
    </submittedName>
</protein>
<keyword evidence="3" id="KW-0808">Transferase</keyword>
<evidence type="ECO:0000313" key="4">
    <source>
        <dbReference type="Proteomes" id="UP000193484"/>
    </source>
</evidence>
<dbReference type="InterPro" id="IPR041688">
    <property type="entry name" value="PRTase_2"/>
</dbReference>
<feature type="domain" description="Orotate phosphoribosyltransferase-like" evidence="2">
    <location>
        <begin position="28"/>
        <end position="214"/>
    </location>
</feature>
<dbReference type="Gene3D" id="3.40.50.2020">
    <property type="match status" value="1"/>
</dbReference>
<dbReference type="Proteomes" id="UP000193484">
    <property type="component" value="Unassembled WGS sequence"/>
</dbReference>
<dbReference type="AlphaFoldDB" id="A0A1X1R5J3"/>
<dbReference type="STRING" id="1793.AWC04_15730"/>
<dbReference type="EMBL" id="LQOJ01000050">
    <property type="protein sequence ID" value="ORV00003.1"/>
    <property type="molecule type" value="Genomic_DNA"/>
</dbReference>
<dbReference type="InterPro" id="IPR000836">
    <property type="entry name" value="PRTase_dom"/>
</dbReference>
<dbReference type="CDD" id="cd06223">
    <property type="entry name" value="PRTases_typeI"/>
    <property type="match status" value="1"/>
</dbReference>
<dbReference type="Pfam" id="PF15609">
    <property type="entry name" value="PRTase_2"/>
    <property type="match status" value="1"/>
</dbReference>
<proteinExistence type="predicted"/>
<reference evidence="3 4" key="1">
    <citation type="submission" date="2016-01" db="EMBL/GenBank/DDBJ databases">
        <title>The new phylogeny of the genus Mycobacterium.</title>
        <authorList>
            <person name="Tarcisio F."/>
            <person name="Conor M."/>
            <person name="Antonella G."/>
            <person name="Elisabetta G."/>
            <person name="Giulia F.S."/>
            <person name="Sara T."/>
            <person name="Anna F."/>
            <person name="Clotilde B."/>
            <person name="Roberto B."/>
            <person name="Veronica D.S."/>
            <person name="Fabio R."/>
            <person name="Monica P."/>
            <person name="Olivier J."/>
            <person name="Enrico T."/>
            <person name="Nicola S."/>
        </authorList>
    </citation>
    <scope>NUCLEOTIDE SEQUENCE [LARGE SCALE GENOMIC DNA]</scope>
    <source>
        <strain evidence="3 4">DSM 44179</strain>
    </source>
</reference>
<keyword evidence="4" id="KW-1185">Reference proteome</keyword>
<dbReference type="RefSeq" id="WP_085098601.1">
    <property type="nucleotide sequence ID" value="NZ_AP022603.1"/>
</dbReference>
<feature type="domain" description="TRSP" evidence="1">
    <location>
        <begin position="258"/>
        <end position="383"/>
    </location>
</feature>
<evidence type="ECO:0000259" key="2">
    <source>
        <dbReference type="Pfam" id="PF15609"/>
    </source>
</evidence>
<dbReference type="InterPro" id="IPR029057">
    <property type="entry name" value="PRTase-like"/>
</dbReference>
<keyword evidence="3" id="KW-0328">Glycosyltransferase</keyword>
<name>A0A1X1R5J3_MYCFA</name>
<dbReference type="GO" id="GO:0016757">
    <property type="term" value="F:glycosyltransferase activity"/>
    <property type="evidence" value="ECO:0007669"/>
    <property type="project" value="UniProtKB-KW"/>
</dbReference>
<dbReference type="Pfam" id="PF12500">
    <property type="entry name" value="TRSP"/>
    <property type="match status" value="1"/>
</dbReference>
<dbReference type="PIRSF" id="PIRSF020967">
    <property type="entry name" value="UCP020967"/>
    <property type="match status" value="1"/>
</dbReference>